<comment type="caution">
    <text evidence="7">The sequence shown here is derived from an EMBL/GenBank/DDBJ whole genome shotgun (WGS) entry which is preliminary data.</text>
</comment>
<accession>A0ABS6B5G6</accession>
<dbReference type="PANTHER" id="PTHR30055">
    <property type="entry name" value="HTH-TYPE TRANSCRIPTIONAL REGULATOR RUTR"/>
    <property type="match status" value="1"/>
</dbReference>
<evidence type="ECO:0000256" key="2">
    <source>
        <dbReference type="ARBA" id="ARBA00023125"/>
    </source>
</evidence>
<dbReference type="PRINTS" id="PR00455">
    <property type="entry name" value="HTHTETR"/>
</dbReference>
<dbReference type="PROSITE" id="PS50977">
    <property type="entry name" value="HTH_TETR_2"/>
    <property type="match status" value="1"/>
</dbReference>
<evidence type="ECO:0000256" key="5">
    <source>
        <dbReference type="SAM" id="MobiDB-lite"/>
    </source>
</evidence>
<keyword evidence="3" id="KW-0804">Transcription</keyword>
<protein>
    <submittedName>
        <fullName evidence="7">TetR/AcrR family transcriptional regulator</fullName>
    </submittedName>
</protein>
<dbReference type="Proteomes" id="UP000733379">
    <property type="component" value="Unassembled WGS sequence"/>
</dbReference>
<evidence type="ECO:0000313" key="8">
    <source>
        <dbReference type="Proteomes" id="UP000733379"/>
    </source>
</evidence>
<keyword evidence="1" id="KW-0805">Transcription regulation</keyword>
<dbReference type="RefSeq" id="WP_215921438.1">
    <property type="nucleotide sequence ID" value="NZ_JAHKNI010000010.1"/>
</dbReference>
<dbReference type="Gene3D" id="1.10.357.10">
    <property type="entry name" value="Tetracycline Repressor, domain 2"/>
    <property type="match status" value="1"/>
</dbReference>
<keyword evidence="2 4" id="KW-0238">DNA-binding</keyword>
<dbReference type="InterPro" id="IPR001647">
    <property type="entry name" value="HTH_TetR"/>
</dbReference>
<feature type="region of interest" description="Disordered" evidence="5">
    <location>
        <begin position="1"/>
        <end position="28"/>
    </location>
</feature>
<feature type="domain" description="HTH tetR-type" evidence="6">
    <location>
        <begin position="52"/>
        <end position="112"/>
    </location>
</feature>
<evidence type="ECO:0000256" key="3">
    <source>
        <dbReference type="ARBA" id="ARBA00023163"/>
    </source>
</evidence>
<feature type="DNA-binding region" description="H-T-H motif" evidence="4">
    <location>
        <begin position="75"/>
        <end position="94"/>
    </location>
</feature>
<dbReference type="InterPro" id="IPR036271">
    <property type="entry name" value="Tet_transcr_reg_TetR-rel_C_sf"/>
</dbReference>
<dbReference type="Pfam" id="PF00440">
    <property type="entry name" value="TetR_N"/>
    <property type="match status" value="1"/>
</dbReference>
<dbReference type="PANTHER" id="PTHR30055:SF151">
    <property type="entry name" value="TRANSCRIPTIONAL REGULATORY PROTEIN"/>
    <property type="match status" value="1"/>
</dbReference>
<reference evidence="7 8" key="1">
    <citation type="submission" date="2021-06" db="EMBL/GenBank/DDBJ databases">
        <title>Actinomycetes sequencing.</title>
        <authorList>
            <person name="Shan Q."/>
        </authorList>
    </citation>
    <scope>NUCLEOTIDE SEQUENCE [LARGE SCALE GENOMIC DNA]</scope>
    <source>
        <strain evidence="7 8">NEAU-G5</strain>
    </source>
</reference>
<dbReference type="SUPFAM" id="SSF48498">
    <property type="entry name" value="Tetracyclin repressor-like, C-terminal domain"/>
    <property type="match status" value="1"/>
</dbReference>
<evidence type="ECO:0000313" key="7">
    <source>
        <dbReference type="EMBL" id="MBU3065363.1"/>
    </source>
</evidence>
<dbReference type="InterPro" id="IPR009057">
    <property type="entry name" value="Homeodomain-like_sf"/>
</dbReference>
<dbReference type="Gene3D" id="1.10.10.60">
    <property type="entry name" value="Homeodomain-like"/>
    <property type="match status" value="1"/>
</dbReference>
<dbReference type="InterPro" id="IPR050109">
    <property type="entry name" value="HTH-type_TetR-like_transc_reg"/>
</dbReference>
<keyword evidence="8" id="KW-1185">Reference proteome</keyword>
<dbReference type="InterPro" id="IPR004111">
    <property type="entry name" value="Repressor_TetR_C"/>
</dbReference>
<evidence type="ECO:0000256" key="4">
    <source>
        <dbReference type="PROSITE-ProRule" id="PRU00335"/>
    </source>
</evidence>
<sequence>MTPPKSSRGVAADGDAASQVESADTAPEALPSGLAAAWGVLDTGGRRGPKPAHTVEEIVTAAMQLADDEGLAAASLPRVAGRVGVTANALYRYVSSRDELITLVADRAWGDPPALPDGDWRDGAALWSRQLFQRFLSRPWLLDAPTTIPLTPHNAAWLDALITVLKPTGMAAQQMLNCAYLLDSHARYGANLHRNTPAPAALRRANPDQQRAIHTISAFLDQQLRARNLNAVAEVLRDPAYLTDEPSLDGFEFGLARILDGIEAYVRQQQLTAGGRGTGAEPAR</sequence>
<proteinExistence type="predicted"/>
<name>A0ABS6B5G6_9NOCA</name>
<dbReference type="Pfam" id="PF02909">
    <property type="entry name" value="TetR_C_1"/>
    <property type="match status" value="1"/>
</dbReference>
<organism evidence="7 8">
    <name type="scientific">Nocardia albiluteola</name>
    <dbReference type="NCBI Taxonomy" id="2842303"/>
    <lineage>
        <taxon>Bacteria</taxon>
        <taxon>Bacillati</taxon>
        <taxon>Actinomycetota</taxon>
        <taxon>Actinomycetes</taxon>
        <taxon>Mycobacteriales</taxon>
        <taxon>Nocardiaceae</taxon>
        <taxon>Nocardia</taxon>
    </lineage>
</organism>
<dbReference type="EMBL" id="JAHKNI010000010">
    <property type="protein sequence ID" value="MBU3065363.1"/>
    <property type="molecule type" value="Genomic_DNA"/>
</dbReference>
<evidence type="ECO:0000259" key="6">
    <source>
        <dbReference type="PROSITE" id="PS50977"/>
    </source>
</evidence>
<gene>
    <name evidence="7" type="ORF">KO481_28025</name>
</gene>
<dbReference type="SUPFAM" id="SSF46689">
    <property type="entry name" value="Homeodomain-like"/>
    <property type="match status" value="1"/>
</dbReference>
<evidence type="ECO:0000256" key="1">
    <source>
        <dbReference type="ARBA" id="ARBA00023015"/>
    </source>
</evidence>